<dbReference type="InterPro" id="IPR008266">
    <property type="entry name" value="Tyr_kinase_AS"/>
</dbReference>
<evidence type="ECO:0000256" key="2">
    <source>
        <dbReference type="ARBA" id="ARBA00022527"/>
    </source>
</evidence>
<dbReference type="PROSITE" id="PS50011">
    <property type="entry name" value="PROTEIN_KINASE_DOM"/>
    <property type="match status" value="1"/>
</dbReference>
<protein>
    <recommendedName>
        <fullName evidence="1">non-specific serine/threonine protein kinase</fullName>
        <ecNumber evidence="1">2.7.11.1</ecNumber>
    </recommendedName>
</protein>
<dbReference type="Gene3D" id="1.10.510.10">
    <property type="entry name" value="Transferase(Phosphotransferase) domain 1"/>
    <property type="match status" value="1"/>
</dbReference>
<evidence type="ECO:0000259" key="10">
    <source>
        <dbReference type="PROSITE" id="PS50011"/>
    </source>
</evidence>
<dbReference type="PROSITE" id="PS00109">
    <property type="entry name" value="PROTEIN_KINASE_TYR"/>
    <property type="match status" value="1"/>
</dbReference>
<name>A0A0G4IPF6_PLABS</name>
<gene>
    <name evidence="11" type="ORF">PBRA_000523</name>
</gene>
<keyword evidence="4" id="KW-0547">Nucleotide-binding</keyword>
<dbReference type="STRING" id="37360.A0A0G4IPF6"/>
<evidence type="ECO:0000313" key="11">
    <source>
        <dbReference type="EMBL" id="CEO97178.1"/>
    </source>
</evidence>
<dbReference type="Pfam" id="PF00069">
    <property type="entry name" value="Pkinase"/>
    <property type="match status" value="1"/>
</dbReference>
<keyword evidence="6" id="KW-0067">ATP-binding</keyword>
<evidence type="ECO:0000256" key="1">
    <source>
        <dbReference type="ARBA" id="ARBA00012513"/>
    </source>
</evidence>
<accession>A0A0G4IPF6</accession>
<keyword evidence="2" id="KW-0723">Serine/threonine-protein kinase</keyword>
<keyword evidence="5" id="KW-0418">Kinase</keyword>
<feature type="compositionally biased region" description="Low complexity" evidence="9">
    <location>
        <begin position="171"/>
        <end position="198"/>
    </location>
</feature>
<evidence type="ECO:0000256" key="6">
    <source>
        <dbReference type="ARBA" id="ARBA00022840"/>
    </source>
</evidence>
<dbReference type="InterPro" id="IPR050660">
    <property type="entry name" value="NEK_Ser/Thr_kinase"/>
</dbReference>
<evidence type="ECO:0000256" key="3">
    <source>
        <dbReference type="ARBA" id="ARBA00022679"/>
    </source>
</evidence>
<evidence type="ECO:0000256" key="5">
    <source>
        <dbReference type="ARBA" id="ARBA00022777"/>
    </source>
</evidence>
<feature type="region of interest" description="Disordered" evidence="9">
    <location>
        <begin position="162"/>
        <end position="211"/>
    </location>
</feature>
<dbReference type="PANTHER" id="PTHR43671:SF98">
    <property type="entry name" value="SERINE_THREONINE-PROTEIN KINASE NEK11"/>
    <property type="match status" value="1"/>
</dbReference>
<evidence type="ECO:0000256" key="9">
    <source>
        <dbReference type="SAM" id="MobiDB-lite"/>
    </source>
</evidence>
<organism evidence="11 12">
    <name type="scientific">Plasmodiophora brassicae</name>
    <name type="common">Clubroot disease agent</name>
    <dbReference type="NCBI Taxonomy" id="37360"/>
    <lineage>
        <taxon>Eukaryota</taxon>
        <taxon>Sar</taxon>
        <taxon>Rhizaria</taxon>
        <taxon>Endomyxa</taxon>
        <taxon>Phytomyxea</taxon>
        <taxon>Plasmodiophorida</taxon>
        <taxon>Plasmodiophoridae</taxon>
        <taxon>Plasmodiophora</taxon>
    </lineage>
</organism>
<sequence>MAASLIAQLGVLRQAPRDDRARLRVFGLLCGGGRAQPYVLVPDLADEGDRDKSDETVRASLVLHPLPSFDLFGNDVEQDPVPLVVPPGDLCNPDDVDQLDRNDSARYDGRSVRGPSARVFAEDGTVKLEYLRPLFTFADAVRQYAVEYDRLLDDHKADLSPPFPYPDEFGSPPRSRSSHALRSSARSSQRSSGTSSQRPPKRPRTRDVVEAEFDSSSGVSVCLLRRRVAVKRKPKSRQLEIDLLRAAQGPGVVRLVEDRGDAGIVLVEQRLDRIDLTDLSLAGMAAVLIRLFVDGLDALQTMKRAGIVHRDISVNNLMYSMEDRRWRLTDFDAACRASDLVDGGDGVVYGTDGFIAPEALAPERRYTFASDRWSLGACALYWINAAEDEYGRRRDVGHLFGALLGQLLVFAYHLQVGDRRLHDDEVQVLTEWKIERHLPGWPRNGEGTERPSGSVPVSSRTRDEESHLDGSPVR</sequence>
<dbReference type="OrthoDB" id="5584477at2759"/>
<dbReference type="PANTHER" id="PTHR43671">
    <property type="entry name" value="SERINE/THREONINE-PROTEIN KINASE NEK"/>
    <property type="match status" value="1"/>
</dbReference>
<dbReference type="AlphaFoldDB" id="A0A0G4IPF6"/>
<feature type="region of interest" description="Disordered" evidence="9">
    <location>
        <begin position="89"/>
        <end position="113"/>
    </location>
</feature>
<evidence type="ECO:0000256" key="8">
    <source>
        <dbReference type="ARBA" id="ARBA00048679"/>
    </source>
</evidence>
<reference evidence="11 12" key="1">
    <citation type="submission" date="2015-02" db="EMBL/GenBank/DDBJ databases">
        <authorList>
            <person name="Chooi Y.-H."/>
        </authorList>
    </citation>
    <scope>NUCLEOTIDE SEQUENCE [LARGE SCALE GENOMIC DNA]</scope>
    <source>
        <strain evidence="11">E3</strain>
    </source>
</reference>
<evidence type="ECO:0000313" key="12">
    <source>
        <dbReference type="Proteomes" id="UP000039324"/>
    </source>
</evidence>
<dbReference type="Proteomes" id="UP000039324">
    <property type="component" value="Unassembled WGS sequence"/>
</dbReference>
<feature type="region of interest" description="Disordered" evidence="9">
    <location>
        <begin position="440"/>
        <end position="474"/>
    </location>
</feature>
<dbReference type="SMART" id="SM00220">
    <property type="entry name" value="S_TKc"/>
    <property type="match status" value="1"/>
</dbReference>
<dbReference type="GO" id="GO:0005524">
    <property type="term" value="F:ATP binding"/>
    <property type="evidence" value="ECO:0007669"/>
    <property type="project" value="UniProtKB-KW"/>
</dbReference>
<keyword evidence="12" id="KW-1185">Reference proteome</keyword>
<comment type="catalytic activity">
    <reaction evidence="8">
        <text>L-seryl-[protein] + ATP = O-phospho-L-seryl-[protein] + ADP + H(+)</text>
        <dbReference type="Rhea" id="RHEA:17989"/>
        <dbReference type="Rhea" id="RHEA-COMP:9863"/>
        <dbReference type="Rhea" id="RHEA-COMP:11604"/>
        <dbReference type="ChEBI" id="CHEBI:15378"/>
        <dbReference type="ChEBI" id="CHEBI:29999"/>
        <dbReference type="ChEBI" id="CHEBI:30616"/>
        <dbReference type="ChEBI" id="CHEBI:83421"/>
        <dbReference type="ChEBI" id="CHEBI:456216"/>
        <dbReference type="EC" id="2.7.11.1"/>
    </reaction>
</comment>
<dbReference type="SUPFAM" id="SSF56112">
    <property type="entry name" value="Protein kinase-like (PK-like)"/>
    <property type="match status" value="1"/>
</dbReference>
<dbReference type="InterPro" id="IPR000719">
    <property type="entry name" value="Prot_kinase_dom"/>
</dbReference>
<dbReference type="EC" id="2.7.11.1" evidence="1"/>
<feature type="domain" description="Protein kinase" evidence="10">
    <location>
        <begin position="163"/>
        <end position="474"/>
    </location>
</feature>
<feature type="compositionally biased region" description="Basic and acidic residues" evidence="9">
    <location>
        <begin position="98"/>
        <end position="111"/>
    </location>
</feature>
<evidence type="ECO:0000256" key="4">
    <source>
        <dbReference type="ARBA" id="ARBA00022741"/>
    </source>
</evidence>
<proteinExistence type="predicted"/>
<evidence type="ECO:0000256" key="7">
    <source>
        <dbReference type="ARBA" id="ARBA00047899"/>
    </source>
</evidence>
<dbReference type="EMBL" id="CDSF01000079">
    <property type="protein sequence ID" value="CEO97178.1"/>
    <property type="molecule type" value="Genomic_DNA"/>
</dbReference>
<dbReference type="InterPro" id="IPR011009">
    <property type="entry name" value="Kinase-like_dom_sf"/>
</dbReference>
<keyword evidence="3" id="KW-0808">Transferase</keyword>
<comment type="catalytic activity">
    <reaction evidence="7">
        <text>L-threonyl-[protein] + ATP = O-phospho-L-threonyl-[protein] + ADP + H(+)</text>
        <dbReference type="Rhea" id="RHEA:46608"/>
        <dbReference type="Rhea" id="RHEA-COMP:11060"/>
        <dbReference type="Rhea" id="RHEA-COMP:11605"/>
        <dbReference type="ChEBI" id="CHEBI:15378"/>
        <dbReference type="ChEBI" id="CHEBI:30013"/>
        <dbReference type="ChEBI" id="CHEBI:30616"/>
        <dbReference type="ChEBI" id="CHEBI:61977"/>
        <dbReference type="ChEBI" id="CHEBI:456216"/>
        <dbReference type="EC" id="2.7.11.1"/>
    </reaction>
</comment>
<dbReference type="GO" id="GO:0004674">
    <property type="term" value="F:protein serine/threonine kinase activity"/>
    <property type="evidence" value="ECO:0007669"/>
    <property type="project" value="UniProtKB-KW"/>
</dbReference>